<organism evidence="1 2">
    <name type="scientific">Actinomadura luteofluorescens</name>
    <dbReference type="NCBI Taxonomy" id="46163"/>
    <lineage>
        <taxon>Bacteria</taxon>
        <taxon>Bacillati</taxon>
        <taxon>Actinomycetota</taxon>
        <taxon>Actinomycetes</taxon>
        <taxon>Streptosporangiales</taxon>
        <taxon>Thermomonosporaceae</taxon>
        <taxon>Actinomadura</taxon>
    </lineage>
</organism>
<keyword evidence="2" id="KW-1185">Reference proteome</keyword>
<gene>
    <name evidence="1" type="ORF">BJY14_008103</name>
</gene>
<sequence>MTAHVVRLAARVVRLTAHVARLTASVQTVHDLAEGLLVERAEPLVDEQVPISVPPASAVTTGARASFAWR</sequence>
<evidence type="ECO:0000313" key="1">
    <source>
        <dbReference type="EMBL" id="NYD52120.1"/>
    </source>
</evidence>
<evidence type="ECO:0000313" key="2">
    <source>
        <dbReference type="Proteomes" id="UP000529783"/>
    </source>
</evidence>
<protein>
    <submittedName>
        <fullName evidence="1">Uncharacterized protein</fullName>
    </submittedName>
</protein>
<name>A0A7Y9JK99_9ACTN</name>
<accession>A0A7Y9JK99</accession>
<comment type="caution">
    <text evidence="1">The sequence shown here is derived from an EMBL/GenBank/DDBJ whole genome shotgun (WGS) entry which is preliminary data.</text>
</comment>
<dbReference type="RefSeq" id="WP_179848371.1">
    <property type="nucleotide sequence ID" value="NZ_JACCBA010000001.1"/>
</dbReference>
<reference evidence="1 2" key="1">
    <citation type="submission" date="2020-07" db="EMBL/GenBank/DDBJ databases">
        <title>Sequencing the genomes of 1000 actinobacteria strains.</title>
        <authorList>
            <person name="Klenk H.-P."/>
        </authorList>
    </citation>
    <scope>NUCLEOTIDE SEQUENCE [LARGE SCALE GENOMIC DNA]</scope>
    <source>
        <strain evidence="1 2">DSM 40398</strain>
    </source>
</reference>
<proteinExistence type="predicted"/>
<dbReference type="Proteomes" id="UP000529783">
    <property type="component" value="Unassembled WGS sequence"/>
</dbReference>
<dbReference type="AlphaFoldDB" id="A0A7Y9JK99"/>
<dbReference type="EMBL" id="JACCBA010000001">
    <property type="protein sequence ID" value="NYD52120.1"/>
    <property type="molecule type" value="Genomic_DNA"/>
</dbReference>